<evidence type="ECO:0000256" key="4">
    <source>
        <dbReference type="RuleBase" id="RU003476"/>
    </source>
</evidence>
<dbReference type="Gene3D" id="3.90.79.10">
    <property type="entry name" value="Nucleoside Triphosphate Pyrophosphohydrolase"/>
    <property type="match status" value="1"/>
</dbReference>
<dbReference type="GO" id="GO:0016787">
    <property type="term" value="F:hydrolase activity"/>
    <property type="evidence" value="ECO:0007669"/>
    <property type="project" value="UniProtKB-KW"/>
</dbReference>
<sequence>MTPSPVPRPEYDTRLAAYCVVVRDGSILLALWDMRATDPDFRPRWTLPGGGVELGEAIEDGAVRELAEETGYEVRLGELLGVVSGHIPAHKRLHATGRALQTVAVLYEAEVVGGELAFERDGSTSEARWFPLDELDRIERVDRVDEALELYRARRGARHGAR</sequence>
<evidence type="ECO:0000256" key="3">
    <source>
        <dbReference type="ARBA" id="ARBA00022801"/>
    </source>
</evidence>
<dbReference type="PROSITE" id="PS51462">
    <property type="entry name" value="NUDIX"/>
    <property type="match status" value="1"/>
</dbReference>
<dbReference type="Proteomes" id="UP000325307">
    <property type="component" value="Unassembled WGS sequence"/>
</dbReference>
<keyword evidence="3 4" id="KW-0378">Hydrolase</keyword>
<dbReference type="AlphaFoldDB" id="A0A5A7NLY4"/>
<evidence type="ECO:0000259" key="5">
    <source>
        <dbReference type="PROSITE" id="PS51462"/>
    </source>
</evidence>
<evidence type="ECO:0000256" key="1">
    <source>
        <dbReference type="ARBA" id="ARBA00001946"/>
    </source>
</evidence>
<organism evidence="6 7">
    <name type="scientific">Zafaria cholistanensis</name>
    <dbReference type="NCBI Taxonomy" id="1682741"/>
    <lineage>
        <taxon>Bacteria</taxon>
        <taxon>Bacillati</taxon>
        <taxon>Actinomycetota</taxon>
        <taxon>Actinomycetes</taxon>
        <taxon>Micrococcales</taxon>
        <taxon>Micrococcaceae</taxon>
        <taxon>Zafaria</taxon>
    </lineage>
</organism>
<dbReference type="InterPro" id="IPR000086">
    <property type="entry name" value="NUDIX_hydrolase_dom"/>
</dbReference>
<dbReference type="InterPro" id="IPR020476">
    <property type="entry name" value="Nudix_hydrolase"/>
</dbReference>
<dbReference type="RefSeq" id="WP_149955280.1">
    <property type="nucleotide sequence ID" value="NZ_BKDJ01000001.1"/>
</dbReference>
<accession>A0A5A7NLY4</accession>
<evidence type="ECO:0000256" key="2">
    <source>
        <dbReference type="ARBA" id="ARBA00005582"/>
    </source>
</evidence>
<dbReference type="Pfam" id="PF00293">
    <property type="entry name" value="NUDIX"/>
    <property type="match status" value="1"/>
</dbReference>
<comment type="cofactor">
    <cofactor evidence="1">
        <name>Mg(2+)</name>
        <dbReference type="ChEBI" id="CHEBI:18420"/>
    </cofactor>
</comment>
<dbReference type="PANTHER" id="PTHR43046:SF16">
    <property type="entry name" value="ADP-RIBOSE PYROPHOSPHATASE YJHB-RELATED"/>
    <property type="match status" value="1"/>
</dbReference>
<dbReference type="InterPro" id="IPR015797">
    <property type="entry name" value="NUDIX_hydrolase-like_dom_sf"/>
</dbReference>
<dbReference type="OrthoDB" id="9804442at2"/>
<feature type="domain" description="Nudix hydrolase" evidence="5">
    <location>
        <begin position="12"/>
        <end position="152"/>
    </location>
</feature>
<dbReference type="SUPFAM" id="SSF55811">
    <property type="entry name" value="Nudix"/>
    <property type="match status" value="1"/>
</dbReference>
<reference evidence="6 7" key="1">
    <citation type="submission" date="2019-09" db="EMBL/GenBank/DDBJ databases">
        <title>Arthrobacter zafarii sp. nov., a moderately thermotolerant and halotolerant actinobacterium isolated from Cholistan desert soil of Pakistan.</title>
        <authorList>
            <person name="Amin A."/>
            <person name="Ahmed I."/>
            <person name="Khalid N."/>
            <person name="Schumann P."/>
            <person name="Busse H.J."/>
            <person name="Khan I.U."/>
            <person name="Li S."/>
            <person name="Li W.J."/>
        </authorList>
    </citation>
    <scope>NUCLEOTIDE SEQUENCE [LARGE SCALE GENOMIC DNA]</scope>
    <source>
        <strain evidence="6 7">NCCP-1664</strain>
    </source>
</reference>
<dbReference type="CDD" id="cd02883">
    <property type="entry name" value="NUDIX_Hydrolase"/>
    <property type="match status" value="1"/>
</dbReference>
<evidence type="ECO:0000313" key="7">
    <source>
        <dbReference type="Proteomes" id="UP000325307"/>
    </source>
</evidence>
<proteinExistence type="inferred from homology"/>
<dbReference type="PANTHER" id="PTHR43046">
    <property type="entry name" value="GDP-MANNOSE MANNOSYL HYDROLASE"/>
    <property type="match status" value="1"/>
</dbReference>
<name>A0A5A7NLY4_9MICC</name>
<evidence type="ECO:0000313" key="6">
    <source>
        <dbReference type="EMBL" id="GER21770.1"/>
    </source>
</evidence>
<dbReference type="PRINTS" id="PR00502">
    <property type="entry name" value="NUDIXFAMILY"/>
</dbReference>
<gene>
    <name evidence="6" type="ORF">NCCP1664_02670</name>
</gene>
<dbReference type="EMBL" id="BKDJ01000001">
    <property type="protein sequence ID" value="GER21770.1"/>
    <property type="molecule type" value="Genomic_DNA"/>
</dbReference>
<comment type="caution">
    <text evidence="6">The sequence shown here is derived from an EMBL/GenBank/DDBJ whole genome shotgun (WGS) entry which is preliminary data.</text>
</comment>
<dbReference type="PROSITE" id="PS00893">
    <property type="entry name" value="NUDIX_BOX"/>
    <property type="match status" value="1"/>
</dbReference>
<dbReference type="InterPro" id="IPR020084">
    <property type="entry name" value="NUDIX_hydrolase_CS"/>
</dbReference>
<protein>
    <recommendedName>
        <fullName evidence="5">Nudix hydrolase domain-containing protein</fullName>
    </recommendedName>
</protein>
<keyword evidence="7" id="KW-1185">Reference proteome</keyword>
<comment type="similarity">
    <text evidence="2 4">Belongs to the Nudix hydrolase family.</text>
</comment>